<evidence type="ECO:0000256" key="3">
    <source>
        <dbReference type="ARBA" id="ARBA00004613"/>
    </source>
</evidence>
<dbReference type="FunFam" id="3.40.190.10:FF:000095">
    <property type="entry name" value="Lactotransferrin"/>
    <property type="match status" value="1"/>
</dbReference>
<keyword evidence="16 23" id="KW-0408">Iron</keyword>
<evidence type="ECO:0000256" key="21">
    <source>
        <dbReference type="PIRSR" id="PIRSR002549-1"/>
    </source>
</evidence>
<feature type="region of interest" description="Disordered" evidence="25">
    <location>
        <begin position="407"/>
        <end position="427"/>
    </location>
</feature>
<organism evidence="28 29">
    <name type="scientific">Cnephaeus nilssonii</name>
    <name type="common">Northern bat</name>
    <name type="synonym">Eptesicus nilssonii</name>
    <dbReference type="NCBI Taxonomy" id="3371016"/>
    <lineage>
        <taxon>Eukaryota</taxon>
        <taxon>Metazoa</taxon>
        <taxon>Chordata</taxon>
        <taxon>Craniata</taxon>
        <taxon>Vertebrata</taxon>
        <taxon>Euteleostomi</taxon>
        <taxon>Mammalia</taxon>
        <taxon>Eutheria</taxon>
        <taxon>Laurasiatheria</taxon>
        <taxon>Chiroptera</taxon>
        <taxon>Yangochiroptera</taxon>
        <taxon>Vespertilionidae</taxon>
        <taxon>Cnephaeus</taxon>
    </lineage>
</organism>
<keyword evidence="6" id="KW-0410">Iron transport</keyword>
<feature type="binding site" evidence="23">
    <location>
        <position position="659"/>
    </location>
    <ligand>
        <name>Fe(3+)</name>
        <dbReference type="ChEBI" id="CHEBI:29034"/>
        <label>1</label>
    </ligand>
</feature>
<feature type="binding site" evidence="22">
    <location>
        <position position="168"/>
    </location>
    <ligand>
        <name>hydrogencarbonate</name>
        <dbReference type="ChEBI" id="CHEBI:17544"/>
        <label>1</label>
    </ligand>
</feature>
<keyword evidence="8" id="KW-0645">Protease</keyword>
<evidence type="ECO:0000256" key="9">
    <source>
        <dbReference type="ARBA" id="ARBA00022723"/>
    </source>
</evidence>
<feature type="binding site" evidence="22">
    <location>
        <position position="171"/>
    </location>
    <ligand>
        <name>hydrogencarbonate</name>
        <dbReference type="ChEBI" id="CHEBI:17544"/>
        <label>1</label>
    </ligand>
</feature>
<accession>A0AA40LI52</accession>
<evidence type="ECO:0000256" key="14">
    <source>
        <dbReference type="ARBA" id="ARBA00022855"/>
    </source>
</evidence>
<evidence type="ECO:0000256" key="7">
    <source>
        <dbReference type="ARBA" id="ARBA00022525"/>
    </source>
</evidence>
<dbReference type="AlphaFoldDB" id="A0AA40LI52"/>
<dbReference type="SUPFAM" id="SSF53850">
    <property type="entry name" value="Periplasmic binding protein-like II"/>
    <property type="match status" value="2"/>
</dbReference>
<feature type="binding site" evidence="22">
    <location>
        <position position="530"/>
    </location>
    <ligand>
        <name>hydrogencarbonate</name>
        <dbReference type="ChEBI" id="CHEBI:17544"/>
        <label>1</label>
    </ligand>
</feature>
<dbReference type="PROSITE" id="PS51408">
    <property type="entry name" value="TRANSFERRIN_LIKE_4"/>
    <property type="match status" value="2"/>
</dbReference>
<evidence type="ECO:0000256" key="20">
    <source>
        <dbReference type="PIRNR" id="PIRNR002549"/>
    </source>
</evidence>
<evidence type="ECO:0000256" key="16">
    <source>
        <dbReference type="ARBA" id="ARBA00023004"/>
    </source>
</evidence>
<comment type="similarity">
    <text evidence="20">Belongs to the transferrin family.</text>
</comment>
<feature type="disulfide bond" evidence="24">
    <location>
        <begin position="278"/>
        <end position="292"/>
    </location>
</feature>
<feature type="binding site" evidence="23">
    <location>
        <position position="590"/>
    </location>
    <ligand>
        <name>Fe(3+)</name>
        <dbReference type="ChEBI" id="CHEBI:29034"/>
        <label>2</label>
    </ligand>
</feature>
<keyword evidence="18 24" id="KW-1015">Disulfide bond</keyword>
<feature type="binding site" evidence="23">
    <location>
        <position position="139"/>
    </location>
    <ligand>
        <name>Fe(3+)</name>
        <dbReference type="ChEBI" id="CHEBI:29034"/>
        <label>1</label>
    </ligand>
</feature>
<feature type="active site" evidence="21">
    <location>
        <position position="92"/>
    </location>
</feature>
<keyword evidence="19" id="KW-0325">Glycoprotein</keyword>
<evidence type="ECO:0000256" key="12">
    <source>
        <dbReference type="ARBA" id="ARBA00022801"/>
    </source>
</evidence>
<evidence type="ECO:0000256" key="22">
    <source>
        <dbReference type="PIRSR" id="PIRSR002549-2"/>
    </source>
</evidence>
<feature type="signal peptide" evidence="26">
    <location>
        <begin position="1"/>
        <end position="19"/>
    </location>
</feature>
<feature type="disulfide bond" evidence="24">
    <location>
        <begin position="521"/>
        <end position="596"/>
    </location>
</feature>
<dbReference type="PROSITE" id="PS00207">
    <property type="entry name" value="TRANSFERRIN_LIKE_3"/>
    <property type="match status" value="2"/>
</dbReference>
<dbReference type="GO" id="GO:0055037">
    <property type="term" value="C:recycling endosome"/>
    <property type="evidence" value="ECO:0007669"/>
    <property type="project" value="TreeGrafter"/>
</dbReference>
<protein>
    <recommendedName>
        <fullName evidence="4">Lactotransferrin</fullName>
    </recommendedName>
</protein>
<name>A0AA40LI52_CNENI</name>
<dbReference type="GO" id="GO:0046872">
    <property type="term" value="F:metal ion binding"/>
    <property type="evidence" value="ECO:0007669"/>
    <property type="project" value="UniProtKB-KW"/>
</dbReference>
<feature type="disulfide bond" evidence="24">
    <location>
        <begin position="469"/>
        <end position="748"/>
    </location>
</feature>
<dbReference type="PANTHER" id="PTHR11485:SF55">
    <property type="entry name" value="LACTOTRANSFERRIN"/>
    <property type="match status" value="1"/>
</dbReference>
<evidence type="ECO:0000256" key="23">
    <source>
        <dbReference type="PIRSR" id="PIRSR002549-3"/>
    </source>
</evidence>
<evidence type="ECO:0000256" key="1">
    <source>
        <dbReference type="ARBA" id="ARBA00002831"/>
    </source>
</evidence>
<dbReference type="PRINTS" id="PR00422">
    <property type="entry name" value="TRANSFERRIN"/>
</dbReference>
<feature type="binding site" evidence="23">
    <location>
        <position position="300"/>
    </location>
    <ligand>
        <name>Fe(3+)</name>
        <dbReference type="ChEBI" id="CHEBI:29034"/>
        <label>1</label>
    </ligand>
</feature>
<keyword evidence="5" id="KW-0813">Transport</keyword>
<evidence type="ECO:0000256" key="6">
    <source>
        <dbReference type="ARBA" id="ARBA00022496"/>
    </source>
</evidence>
<dbReference type="GO" id="GO:0005886">
    <property type="term" value="C:plasma membrane"/>
    <property type="evidence" value="ECO:0007669"/>
    <property type="project" value="TreeGrafter"/>
</dbReference>
<keyword evidence="14" id="KW-0892">Osteogenesis</keyword>
<dbReference type="CDD" id="cd13618">
    <property type="entry name" value="PBP2_transferrin_N"/>
    <property type="match status" value="1"/>
</dbReference>
<feature type="active site" description="Nucleophile" evidence="21">
    <location>
        <position position="306"/>
    </location>
</feature>
<feature type="disulfide bond" evidence="24">
    <location>
        <begin position="217"/>
        <end position="228"/>
    </location>
</feature>
<dbReference type="GO" id="GO:0019731">
    <property type="term" value="P:antibacterial humoral response"/>
    <property type="evidence" value="ECO:0007669"/>
    <property type="project" value="TreeGrafter"/>
</dbReference>
<feature type="binding site" evidence="23">
    <location>
        <position position="497"/>
    </location>
    <ligand>
        <name>Fe(3+)</name>
        <dbReference type="ChEBI" id="CHEBI:29034"/>
        <label>1</label>
    </ligand>
</feature>
<feature type="binding site" evidence="22">
    <location>
        <position position="164"/>
    </location>
    <ligand>
        <name>hydrogencarbonate</name>
        <dbReference type="ChEBI" id="CHEBI:17544"/>
        <label>1</label>
    </ligand>
</feature>
<keyword evidence="15" id="KW-0391">Immunity</keyword>
<dbReference type="Gene3D" id="3.40.190.10">
    <property type="entry name" value="Periplasmic binding protein-like II"/>
    <property type="match status" value="4"/>
</dbReference>
<evidence type="ECO:0000256" key="15">
    <source>
        <dbReference type="ARBA" id="ARBA00022859"/>
    </source>
</evidence>
<comment type="function">
    <text evidence="2">The lactotransferrin transferrin-like domain 1 functions as a serine protease of the peptidase S60 family that cuts arginine rich regions. This function contributes to the antimicrobial activity. Shows a preferential cleavage at -Arg-Ser-Arg-Arg-|- and -Arg-Arg-Ser-Arg-|-, and of Z-Phe-Arg-|-aminomethylcoumarin sites.</text>
</comment>
<keyword evidence="11" id="KW-0677">Repeat</keyword>
<feature type="binding site" evidence="22">
    <location>
        <position position="527"/>
    </location>
    <ligand>
        <name>hydrogencarbonate</name>
        <dbReference type="ChEBI" id="CHEBI:17544"/>
        <label>1</label>
    </ligand>
</feature>
<feature type="disulfide bond" evidence="24">
    <location>
        <begin position="162"/>
        <end position="245"/>
    </location>
</feature>
<keyword evidence="29" id="KW-1185">Reference proteome</keyword>
<evidence type="ECO:0000256" key="5">
    <source>
        <dbReference type="ARBA" id="ARBA00022448"/>
    </source>
</evidence>
<keyword evidence="13" id="KW-0720">Serine protease</keyword>
<sequence length="753" mass="82051">MKLIFSALLSLLALGLCLAAPRRGVRWCTISPAEARKCSEFQRSLRKVGGPFVSCVRKTSYTECIQAIAANRADAVTLDGGLVFEASLEPYKLRPVAAEVYGTEESEFPLEPRAGVAVALALGSVESEPMSCLEPQTHYYAVAVAKKGSNFQLNQTRGVKSCHTGLNRSAGWNIPMGTLRPFLNWAGPPTPLQEAAANFFSASCVPCADGTQYPNLCRLCAGTGENKCACSSQEPYFGYSGAFKCLKDGVGDVAFVKDSTLFENLPDKAERDQYELLCPDNTRKSVDDFKECSLAQVPSHAVVARSENGKEDLIWKLLNKAQEKFGKGKSSAFQLFSSPPGKKDLLFKDNALGFLRIPSKIDAGLYLGSNYVTAIKGLKETATEVEARRTRVVWCAVGPEEQRKCQQWSSQSSGQWPVLPPPPPRTASPWSWRDVSGLALMPQSRLSLQKGDADAMSLDGGFIYIAGKCGLVPVLAESQKSEESGNPDCVNRPVEGYRAVAVVRKSNTGLTWNSLKGKKSCHTAVGRTAGWNIPVGLLFNQTGSCKFDEFFSQSCAPGSDPNSNLCALCIGNDRGQNKCAPNSNERYYGYAGAFRCLAENAGDVAFVKDATVLENTNGKGTEDWAKDLRLEDFELLCLDGTRKPVTEAKSCYLAKAPNHAVVSRRDKVEHLEQVLLDQQAKFGRNGRDCPGTFCLFQSETKNLLFNDNTECLAKLQGKTTYEKYLGAEYVMAVGNLRQCSTSPLLEACAFLRR</sequence>
<evidence type="ECO:0000256" key="17">
    <source>
        <dbReference type="ARBA" id="ARBA00023065"/>
    </source>
</evidence>
<dbReference type="GO" id="GO:0005769">
    <property type="term" value="C:early endosome"/>
    <property type="evidence" value="ECO:0007669"/>
    <property type="project" value="TreeGrafter"/>
</dbReference>
<dbReference type="PIRSF" id="PIRSF002549">
    <property type="entry name" value="Transferrin"/>
    <property type="match status" value="1"/>
</dbReference>
<dbReference type="GO" id="GO:0001503">
    <property type="term" value="P:ossification"/>
    <property type="evidence" value="ECO:0007669"/>
    <property type="project" value="UniProtKB-KW"/>
</dbReference>
<evidence type="ECO:0000256" key="2">
    <source>
        <dbReference type="ARBA" id="ARBA00003194"/>
    </source>
</evidence>
<dbReference type="SMART" id="SM00094">
    <property type="entry name" value="TR_FER"/>
    <property type="match status" value="2"/>
</dbReference>
<reference evidence="28" key="1">
    <citation type="submission" date="2023-06" db="EMBL/GenBank/DDBJ databases">
        <title>Reference genome for the Northern bat (Eptesicus nilssonii), a most northern bat species.</title>
        <authorList>
            <person name="Laine V.N."/>
            <person name="Pulliainen A.T."/>
            <person name="Lilley T.M."/>
        </authorList>
    </citation>
    <scope>NUCLEOTIDE SEQUENCE</scope>
    <source>
        <strain evidence="28">BLF_Eptnil</strain>
        <tissue evidence="28">Kidney</tissue>
    </source>
</reference>
<evidence type="ECO:0000256" key="24">
    <source>
        <dbReference type="PIRSR" id="PIRSR002549-4"/>
    </source>
</evidence>
<dbReference type="EMBL" id="JAULJE010000018">
    <property type="protein sequence ID" value="KAK1332519.1"/>
    <property type="molecule type" value="Genomic_DNA"/>
</dbReference>
<dbReference type="InterPro" id="IPR018195">
    <property type="entry name" value="Transferrin_Fe_BS"/>
</dbReference>
<gene>
    <name evidence="28" type="ORF">QTO34_007200</name>
</gene>
<evidence type="ECO:0000259" key="27">
    <source>
        <dbReference type="PROSITE" id="PS51408"/>
    </source>
</evidence>
<comment type="caution">
    <text evidence="28">The sequence shown here is derived from an EMBL/GenBank/DDBJ whole genome shotgun (WGS) entry which is preliminary data.</text>
</comment>
<feature type="disulfide bond" evidence="24">
    <location>
        <begin position="28"/>
        <end position="64"/>
    </location>
</feature>
<evidence type="ECO:0000256" key="8">
    <source>
        <dbReference type="ARBA" id="ARBA00022670"/>
    </source>
</evidence>
<dbReference type="Proteomes" id="UP001177744">
    <property type="component" value="Unassembled WGS sequence"/>
</dbReference>
<evidence type="ECO:0000256" key="11">
    <source>
        <dbReference type="ARBA" id="ARBA00022737"/>
    </source>
</evidence>
<evidence type="ECO:0000256" key="18">
    <source>
        <dbReference type="ARBA" id="ARBA00023157"/>
    </source>
</evidence>
<evidence type="ECO:0000256" key="13">
    <source>
        <dbReference type="ARBA" id="ARBA00022825"/>
    </source>
</evidence>
<feature type="disulfide bond" evidence="24">
    <location>
        <begin position="489"/>
        <end position="711"/>
    </location>
</feature>
<dbReference type="PANTHER" id="PTHR11485">
    <property type="entry name" value="TRANSFERRIN"/>
    <property type="match status" value="1"/>
</dbReference>
<feature type="disulfide bond" evidence="24">
    <location>
        <begin position="689"/>
        <end position="694"/>
    </location>
</feature>
<dbReference type="PROSITE" id="PS00206">
    <property type="entry name" value="TRANSFERRIN_LIKE_2"/>
    <property type="match status" value="2"/>
</dbReference>
<dbReference type="GO" id="GO:0005615">
    <property type="term" value="C:extracellular space"/>
    <property type="evidence" value="ECO:0007669"/>
    <property type="project" value="InterPro"/>
</dbReference>
<dbReference type="Pfam" id="PF00405">
    <property type="entry name" value="Transferrin"/>
    <property type="match status" value="3"/>
</dbReference>
<dbReference type="GO" id="GO:0006826">
    <property type="term" value="P:iron ion transport"/>
    <property type="evidence" value="ECO:0007669"/>
    <property type="project" value="UniProtKB-KW"/>
</dbReference>
<comment type="function">
    <text evidence="1">Transferrins are iron binding transport proteins which can bind two Fe(3+) ions in association with the binding of an anion, usually bicarbonate.</text>
</comment>
<dbReference type="GO" id="GO:0006508">
    <property type="term" value="P:proteolysis"/>
    <property type="evidence" value="ECO:0007669"/>
    <property type="project" value="UniProtKB-KW"/>
</dbReference>
<feature type="binding site" evidence="22">
    <location>
        <position position="523"/>
    </location>
    <ligand>
        <name>hydrogencarbonate</name>
        <dbReference type="ChEBI" id="CHEBI:17544"/>
        <label>1</label>
    </ligand>
</feature>
<dbReference type="FunFam" id="3.40.190.10:FF:000105">
    <property type="entry name" value="Serotransferrin"/>
    <property type="match status" value="1"/>
</dbReference>
<evidence type="ECO:0000256" key="19">
    <source>
        <dbReference type="ARBA" id="ARBA00023180"/>
    </source>
</evidence>
<feature type="binding site" evidence="23">
    <location>
        <position position="239"/>
    </location>
    <ligand>
        <name>Fe(3+)</name>
        <dbReference type="ChEBI" id="CHEBI:29034"/>
        <label>1</label>
    </ligand>
</feature>
<evidence type="ECO:0000256" key="10">
    <source>
        <dbReference type="ARBA" id="ARBA00022729"/>
    </source>
</evidence>
<keyword evidence="7" id="KW-0964">Secreted</keyword>
<dbReference type="GO" id="GO:0051241">
    <property type="term" value="P:negative regulation of multicellular organismal process"/>
    <property type="evidence" value="ECO:0007669"/>
    <property type="project" value="UniProtKB-ARBA"/>
</dbReference>
<feature type="domain" description="Transferrin-like" evidence="27">
    <location>
        <begin position="25"/>
        <end position="380"/>
    </location>
</feature>
<keyword evidence="9 23" id="KW-0479">Metal-binding</keyword>
<evidence type="ECO:0000256" key="25">
    <source>
        <dbReference type="SAM" id="MobiDB-lite"/>
    </source>
</evidence>
<feature type="domain" description="Transferrin-like" evidence="27">
    <location>
        <begin position="392"/>
        <end position="738"/>
    </location>
</feature>
<evidence type="ECO:0000313" key="28">
    <source>
        <dbReference type="EMBL" id="KAK1332519.1"/>
    </source>
</evidence>
<evidence type="ECO:0000256" key="26">
    <source>
        <dbReference type="SAM" id="SignalP"/>
    </source>
</evidence>
<proteinExistence type="inferred from homology"/>
<feature type="chain" id="PRO_5041406990" description="Lactotransferrin" evidence="26">
    <location>
        <begin position="20"/>
        <end position="753"/>
    </location>
</feature>
<dbReference type="InterPro" id="IPR016357">
    <property type="entry name" value="Transferrin"/>
</dbReference>
<evidence type="ECO:0000313" key="29">
    <source>
        <dbReference type="Proteomes" id="UP001177744"/>
    </source>
</evidence>
<keyword evidence="10 26" id="KW-0732">Signal</keyword>
<dbReference type="GO" id="GO:0008236">
    <property type="term" value="F:serine-type peptidase activity"/>
    <property type="evidence" value="ECO:0007669"/>
    <property type="project" value="UniProtKB-KW"/>
</dbReference>
<feature type="disulfide bond" evidence="24">
    <location>
        <begin position="637"/>
        <end position="651"/>
    </location>
</feature>
<feature type="binding site" evidence="23">
    <location>
        <position position="79"/>
    </location>
    <ligand>
        <name>Fe(3+)</name>
        <dbReference type="ChEBI" id="CHEBI:29034"/>
        <label>1</label>
    </ligand>
</feature>
<feature type="disulfide bond" evidence="24">
    <location>
        <begin position="566"/>
        <end position="579"/>
    </location>
</feature>
<evidence type="ECO:0000256" key="4">
    <source>
        <dbReference type="ARBA" id="ARBA00018107"/>
    </source>
</evidence>
<feature type="disulfide bond" evidence="24">
    <location>
        <begin position="545"/>
        <end position="739"/>
    </location>
</feature>
<dbReference type="PROSITE" id="PS00205">
    <property type="entry name" value="TRANSFERRIN_LIKE_1"/>
    <property type="match status" value="2"/>
</dbReference>
<feature type="disulfide bond" evidence="24">
    <location>
        <begin position="38"/>
        <end position="55"/>
    </location>
</feature>
<keyword evidence="17" id="KW-0406">Ion transport</keyword>
<feature type="binding site" evidence="22">
    <location>
        <position position="529"/>
    </location>
    <ligand>
        <name>hydrogencarbonate</name>
        <dbReference type="ChEBI" id="CHEBI:17544"/>
        <label>1</label>
    </ligand>
</feature>
<dbReference type="CDD" id="cd13617">
    <property type="entry name" value="PBP2_transferrin_C"/>
    <property type="match status" value="1"/>
</dbReference>
<feature type="compositionally biased region" description="Low complexity" evidence="25">
    <location>
        <begin position="407"/>
        <end position="417"/>
    </location>
</feature>
<comment type="subcellular location">
    <subcellularLocation>
        <location evidence="3">Secreted</location>
    </subcellularLocation>
</comment>
<feature type="disulfide bond" evidence="24">
    <location>
        <begin position="204"/>
        <end position="220"/>
    </location>
</feature>
<dbReference type="InterPro" id="IPR001156">
    <property type="entry name" value="Transferrin-like_dom"/>
</dbReference>
<keyword evidence="12" id="KW-0378">Hydrolase</keyword>
<feature type="binding site" evidence="23">
    <location>
        <position position="459"/>
    </location>
    <ligand>
        <name>Fe(3+)</name>
        <dbReference type="ChEBI" id="CHEBI:29034"/>
        <label>1</label>
    </ligand>
</feature>
<feature type="binding site" evidence="22">
    <location>
        <position position="170"/>
    </location>
    <ligand>
        <name>hydrogencarbonate</name>
        <dbReference type="ChEBI" id="CHEBI:17544"/>
        <label>1</label>
    </ligand>
</feature>
<feature type="disulfide bond" evidence="24">
    <location>
        <begin position="555"/>
        <end position="569"/>
    </location>
</feature>